<keyword evidence="2" id="KW-0472">Membrane</keyword>
<dbReference type="AlphaFoldDB" id="A0A3Q9FXR0"/>
<feature type="transmembrane region" description="Helical" evidence="2">
    <location>
        <begin position="132"/>
        <end position="151"/>
    </location>
</feature>
<dbReference type="InterPro" id="IPR006976">
    <property type="entry name" value="VanZ-like"/>
</dbReference>
<evidence type="ECO:0000313" key="5">
    <source>
        <dbReference type="Proteomes" id="UP000267900"/>
    </source>
</evidence>
<accession>A0A3Q9FXR0</accession>
<reference evidence="4 5" key="1">
    <citation type="submission" date="2018-12" db="EMBL/GenBank/DDBJ databases">
        <title>The whole draft genome of Streptomyce luteoverticillatus CGMCC 15060.</title>
        <authorList>
            <person name="Feng Z."/>
            <person name="Chen G."/>
            <person name="Zhang J."/>
            <person name="Zhu H."/>
            <person name="Yu X."/>
            <person name="Zhang W."/>
            <person name="Zhang X."/>
        </authorList>
    </citation>
    <scope>NUCLEOTIDE SEQUENCE [LARGE SCALE GENOMIC DNA]</scope>
    <source>
        <strain evidence="4 5">CGMCC 15060</strain>
    </source>
</reference>
<dbReference type="PANTHER" id="PTHR36834">
    <property type="entry name" value="MEMBRANE PROTEIN-RELATED"/>
    <property type="match status" value="1"/>
</dbReference>
<organism evidence="4 5">
    <name type="scientific">Streptomyces luteoverticillatus</name>
    <name type="common">Streptoverticillium luteoverticillatus</name>
    <dbReference type="NCBI Taxonomy" id="66425"/>
    <lineage>
        <taxon>Bacteria</taxon>
        <taxon>Bacillati</taxon>
        <taxon>Actinomycetota</taxon>
        <taxon>Actinomycetes</taxon>
        <taxon>Kitasatosporales</taxon>
        <taxon>Streptomycetaceae</taxon>
        <taxon>Streptomyces</taxon>
    </lineage>
</organism>
<evidence type="ECO:0000313" key="4">
    <source>
        <dbReference type="EMBL" id="AZQ73183.1"/>
    </source>
</evidence>
<evidence type="ECO:0000259" key="3">
    <source>
        <dbReference type="Pfam" id="PF04892"/>
    </source>
</evidence>
<dbReference type="OrthoDB" id="4335551at2"/>
<dbReference type="InterPro" id="IPR053150">
    <property type="entry name" value="Teicoplanin_resist-assoc"/>
</dbReference>
<gene>
    <name evidence="4" type="ORF">EKH77_19965</name>
</gene>
<evidence type="ECO:0000256" key="2">
    <source>
        <dbReference type="SAM" id="Phobius"/>
    </source>
</evidence>
<dbReference type="EMBL" id="CP034587">
    <property type="protein sequence ID" value="AZQ73183.1"/>
    <property type="molecule type" value="Genomic_DNA"/>
</dbReference>
<feature type="region of interest" description="Disordered" evidence="1">
    <location>
        <begin position="158"/>
        <end position="187"/>
    </location>
</feature>
<name>A0A3Q9FXR0_STRLT</name>
<proteinExistence type="predicted"/>
<protein>
    <submittedName>
        <fullName evidence="4">VanZ family protein</fullName>
    </submittedName>
</protein>
<feature type="transmembrane region" description="Helical" evidence="2">
    <location>
        <begin position="21"/>
        <end position="39"/>
    </location>
</feature>
<keyword evidence="5" id="KW-1185">Reference proteome</keyword>
<keyword evidence="2" id="KW-1133">Transmembrane helix</keyword>
<dbReference type="Proteomes" id="UP000267900">
    <property type="component" value="Chromosome"/>
</dbReference>
<keyword evidence="2" id="KW-0812">Transmembrane</keyword>
<dbReference type="RefSeq" id="WP_126915699.1">
    <property type="nucleotide sequence ID" value="NZ_CP034587.1"/>
</dbReference>
<feature type="transmembrane region" description="Helical" evidence="2">
    <location>
        <begin position="102"/>
        <end position="120"/>
    </location>
</feature>
<dbReference type="PANTHER" id="PTHR36834:SF1">
    <property type="entry name" value="INTEGRAL MEMBRANE PROTEIN"/>
    <property type="match status" value="1"/>
</dbReference>
<sequence>MGGVQRLGYGGTPALRHRYRVAGCVLLAAHVLVVGWLALRPLTAPWVSAAHMEPLATIRADLALSPWEAARSIGAGVLPFAPLGVLLPWAGGRIGASTLGSLARTVFTSAMLSLALQVVGSGVAGQVLDVDALLLNITGVTAAHLAVVPAVRARLRRRAEAGPTRAPRREEAECPLTPTIPRVGIAP</sequence>
<feature type="domain" description="VanZ-like" evidence="3">
    <location>
        <begin position="29"/>
        <end position="146"/>
    </location>
</feature>
<evidence type="ECO:0000256" key="1">
    <source>
        <dbReference type="SAM" id="MobiDB-lite"/>
    </source>
</evidence>
<dbReference type="Pfam" id="PF04892">
    <property type="entry name" value="VanZ"/>
    <property type="match status" value="1"/>
</dbReference>
<feature type="transmembrane region" description="Helical" evidence="2">
    <location>
        <begin position="69"/>
        <end position="90"/>
    </location>
</feature>